<keyword evidence="7" id="KW-1185">Reference proteome</keyword>
<evidence type="ECO:0000313" key="7">
    <source>
        <dbReference type="Proteomes" id="UP000823201"/>
    </source>
</evidence>
<dbReference type="NCBIfam" id="NF002823">
    <property type="entry name" value="PRK02991.1"/>
    <property type="match status" value="1"/>
</dbReference>
<dbReference type="HAMAP" id="MF_01030">
    <property type="entry name" value="D_Ser_dehydrat"/>
    <property type="match status" value="1"/>
</dbReference>
<keyword evidence="2 4" id="KW-0663">Pyridoxal phosphate</keyword>
<evidence type="ECO:0000259" key="5">
    <source>
        <dbReference type="Pfam" id="PF00291"/>
    </source>
</evidence>
<dbReference type="SUPFAM" id="SSF53686">
    <property type="entry name" value="Tryptophan synthase beta subunit-like PLP-dependent enzymes"/>
    <property type="match status" value="1"/>
</dbReference>
<name>A0ABS2QA17_9BACL</name>
<dbReference type="RefSeq" id="WP_205007190.1">
    <property type="nucleotide sequence ID" value="NZ_CBCRXA010000028.1"/>
</dbReference>
<comment type="catalytic activity">
    <reaction evidence="4">
        <text>D-serine = pyruvate + NH4(+)</text>
        <dbReference type="Rhea" id="RHEA:13977"/>
        <dbReference type="ChEBI" id="CHEBI:15361"/>
        <dbReference type="ChEBI" id="CHEBI:28938"/>
        <dbReference type="ChEBI" id="CHEBI:35247"/>
        <dbReference type="EC" id="4.3.1.18"/>
    </reaction>
</comment>
<dbReference type="Proteomes" id="UP000823201">
    <property type="component" value="Unassembled WGS sequence"/>
</dbReference>
<evidence type="ECO:0000256" key="2">
    <source>
        <dbReference type="ARBA" id="ARBA00022898"/>
    </source>
</evidence>
<dbReference type="InterPro" id="IPR011780">
    <property type="entry name" value="D_Ser_am_lyase"/>
</dbReference>
<dbReference type="NCBIfam" id="TIGR02035">
    <property type="entry name" value="D_Ser_am_lyase"/>
    <property type="match status" value="1"/>
</dbReference>
<dbReference type="Gene3D" id="3.40.50.1100">
    <property type="match status" value="2"/>
</dbReference>
<reference evidence="6 7" key="1">
    <citation type="submission" date="2021-01" db="EMBL/GenBank/DDBJ databases">
        <title>Genomic Encyclopedia of Type Strains, Phase IV (KMG-IV): sequencing the most valuable type-strain genomes for metagenomic binning, comparative biology and taxonomic classification.</title>
        <authorList>
            <person name="Goeker M."/>
        </authorList>
    </citation>
    <scope>NUCLEOTIDE SEQUENCE [LARGE SCALE GENOMIC DNA]</scope>
    <source>
        <strain evidence="6 7">DSM 100968</strain>
    </source>
</reference>
<gene>
    <name evidence="4" type="primary">dsdA</name>
    <name evidence="6" type="ORF">JOC27_002100</name>
</gene>
<protein>
    <recommendedName>
        <fullName evidence="4">Probable D-serine dehydratase</fullName>
        <ecNumber evidence="4">4.3.1.18</ecNumber>
    </recommendedName>
    <alternativeName>
        <fullName evidence="4">D-serine deaminase</fullName>
        <shortName evidence="4">DSD</shortName>
    </alternativeName>
</protein>
<evidence type="ECO:0000256" key="1">
    <source>
        <dbReference type="ARBA" id="ARBA00001933"/>
    </source>
</evidence>
<dbReference type="PANTHER" id="PTHR48078">
    <property type="entry name" value="THREONINE DEHYDRATASE, MITOCHONDRIAL-RELATED"/>
    <property type="match status" value="1"/>
</dbReference>
<sequence length="452" mass="48057">MRAQISGKPLDDWLREYPVLKRVVARQEVCWLNPDYGQPAESSAFDPAEIAAADRRLSRFAPYIKVAFPETAPAQGIIESPLLETAALQEKLAAEVGTVIPGRLLMKADNLLPISGSIKARGGIYEVLKTAETLALRAGLLTESDDYARLASDACRRFFSGYSIAVGSTGNLGLSIGIVAAKLGFRTTVHMSRDAQQWKKDLLREKGALVREYAADYSVAVAAGRQAAAADPRCHFIDDESSHDLFAGYAVAAERLRAQLDEAGLMVDADHPLFVYLPCGVGGGPGGVAFGLKQILGDAVHPFFVEPVASPCFLLGLLTGLNEQVSVFDFGLDNRTAADGLAVPRPSAFVGKTAGSLVAGCMTVTDRQLFRGLKWLADSEAQQVEPSAAAGLLGPGLLLGTDAGRRFIEANGLSGKMNQAAHLFWATGGGMVPQKIRAAYLEQANRIAGLND</sequence>
<comment type="cofactor">
    <cofactor evidence="1 4">
        <name>pyridoxal 5'-phosphate</name>
        <dbReference type="ChEBI" id="CHEBI:597326"/>
    </cofactor>
</comment>
<dbReference type="Pfam" id="PF00291">
    <property type="entry name" value="PALP"/>
    <property type="match status" value="1"/>
</dbReference>
<keyword evidence="3 4" id="KW-0456">Lyase</keyword>
<feature type="domain" description="Tryptophan synthase beta chain-like PALP" evidence="5">
    <location>
        <begin position="80"/>
        <end position="394"/>
    </location>
</feature>
<evidence type="ECO:0000313" key="6">
    <source>
        <dbReference type="EMBL" id="MBM7658638.1"/>
    </source>
</evidence>
<dbReference type="EC" id="4.3.1.18" evidence="4"/>
<comment type="similarity">
    <text evidence="4">Belongs to the serine/threonine dehydratase family. DsdA subfamily.</text>
</comment>
<dbReference type="InterPro" id="IPR001926">
    <property type="entry name" value="TrpB-like_PALP"/>
</dbReference>
<evidence type="ECO:0000256" key="4">
    <source>
        <dbReference type="HAMAP-Rule" id="MF_01030"/>
    </source>
</evidence>
<dbReference type="InterPro" id="IPR050147">
    <property type="entry name" value="Ser/Thr_Dehydratase"/>
</dbReference>
<dbReference type="InterPro" id="IPR036052">
    <property type="entry name" value="TrpB-like_PALP_sf"/>
</dbReference>
<dbReference type="EMBL" id="JAFBEV010000020">
    <property type="protein sequence ID" value="MBM7658638.1"/>
    <property type="molecule type" value="Genomic_DNA"/>
</dbReference>
<feature type="modified residue" description="N6-(pyridoxal phosphate)lysine" evidence="4">
    <location>
        <position position="119"/>
    </location>
</feature>
<comment type="caution">
    <text evidence="6">The sequence shown here is derived from an EMBL/GenBank/DDBJ whole genome shotgun (WGS) entry which is preliminary data.</text>
</comment>
<proteinExistence type="inferred from homology"/>
<evidence type="ECO:0000256" key="3">
    <source>
        <dbReference type="ARBA" id="ARBA00023239"/>
    </source>
</evidence>
<organism evidence="6 7">
    <name type="scientific">Sporolactobacillus spathodeae</name>
    <dbReference type="NCBI Taxonomy" id="1465502"/>
    <lineage>
        <taxon>Bacteria</taxon>
        <taxon>Bacillati</taxon>
        <taxon>Bacillota</taxon>
        <taxon>Bacilli</taxon>
        <taxon>Bacillales</taxon>
        <taxon>Sporolactobacillaceae</taxon>
        <taxon>Sporolactobacillus</taxon>
    </lineage>
</organism>
<dbReference type="InterPro" id="IPR000634">
    <property type="entry name" value="Ser/Thr_deHydtase_PyrdxlP-BS"/>
</dbReference>
<accession>A0ABS2QA17</accession>
<dbReference type="GO" id="GO:0008721">
    <property type="term" value="F:D-serine ammonia-lyase activity"/>
    <property type="evidence" value="ECO:0007669"/>
    <property type="project" value="UniProtKB-EC"/>
</dbReference>
<dbReference type="PROSITE" id="PS00165">
    <property type="entry name" value="DEHYDRATASE_SER_THR"/>
    <property type="match status" value="1"/>
</dbReference>
<dbReference type="PANTHER" id="PTHR48078:SF9">
    <property type="entry name" value="D-SERINE DEHYDRATASE"/>
    <property type="match status" value="1"/>
</dbReference>